<dbReference type="SMART" id="SM00089">
    <property type="entry name" value="PKD"/>
    <property type="match status" value="2"/>
</dbReference>
<accession>X1G2V8</accession>
<feature type="domain" description="PKD" evidence="1">
    <location>
        <begin position="108"/>
        <end position="169"/>
    </location>
</feature>
<dbReference type="InterPro" id="IPR022409">
    <property type="entry name" value="PKD/Chitinase_dom"/>
</dbReference>
<comment type="caution">
    <text evidence="2">The sequence shown here is derived from an EMBL/GenBank/DDBJ whole genome shotgun (WGS) entry which is preliminary data.</text>
</comment>
<dbReference type="Pfam" id="PF18911">
    <property type="entry name" value="PKD_4"/>
    <property type="match status" value="2"/>
</dbReference>
<feature type="domain" description="PKD" evidence="1">
    <location>
        <begin position="28"/>
        <end position="66"/>
    </location>
</feature>
<sequence length="274" mass="31391">PIAQYDPVESGCMPWTIQFNNTSRFADTYLWNFGDGSISKAQNPEYTYFEAGSFNIRLKVTGPGGSDEYTQIVEIYQKPVANFDFTPDSVYVNDQPVKCLNRSLYGDSYLWEWGDGYSDTIAQTDTVIDAYHIYSDEGEYYITLTVYTDNGCEDTRLANQPVRVEPAGEIRYPTAFRPNMNNEGSDGGQEVSNISASEINRYFFPPVKEKVYEYHLQIFNRWGELVFETIDINTGWTGYYKGKLCKQDVYVWLVEGKYSNGKPFKKAGDITLLY</sequence>
<dbReference type="AlphaFoldDB" id="X1G2V8"/>
<dbReference type="InterPro" id="IPR035986">
    <property type="entry name" value="PKD_dom_sf"/>
</dbReference>
<proteinExistence type="predicted"/>
<dbReference type="Pfam" id="PF13585">
    <property type="entry name" value="CHU_C"/>
    <property type="match status" value="1"/>
</dbReference>
<feature type="non-terminal residue" evidence="2">
    <location>
        <position position="1"/>
    </location>
</feature>
<dbReference type="InterPro" id="IPR013783">
    <property type="entry name" value="Ig-like_fold"/>
</dbReference>
<evidence type="ECO:0000313" key="2">
    <source>
        <dbReference type="EMBL" id="GAH35919.1"/>
    </source>
</evidence>
<dbReference type="EMBL" id="BARU01010679">
    <property type="protein sequence ID" value="GAH35919.1"/>
    <property type="molecule type" value="Genomic_DNA"/>
</dbReference>
<evidence type="ECO:0000259" key="1">
    <source>
        <dbReference type="PROSITE" id="PS50093"/>
    </source>
</evidence>
<dbReference type="SUPFAM" id="SSF49299">
    <property type="entry name" value="PKD domain"/>
    <property type="match status" value="2"/>
</dbReference>
<gene>
    <name evidence="2" type="ORF">S03H2_20292</name>
</gene>
<organism evidence="2">
    <name type="scientific">marine sediment metagenome</name>
    <dbReference type="NCBI Taxonomy" id="412755"/>
    <lineage>
        <taxon>unclassified sequences</taxon>
        <taxon>metagenomes</taxon>
        <taxon>ecological metagenomes</taxon>
    </lineage>
</organism>
<dbReference type="Gene3D" id="2.60.40.10">
    <property type="entry name" value="Immunoglobulins"/>
    <property type="match status" value="2"/>
</dbReference>
<dbReference type="CDD" id="cd00146">
    <property type="entry name" value="PKD"/>
    <property type="match status" value="2"/>
</dbReference>
<dbReference type="PROSITE" id="PS50093">
    <property type="entry name" value="PKD"/>
    <property type="match status" value="2"/>
</dbReference>
<dbReference type="InterPro" id="IPR000601">
    <property type="entry name" value="PKD_dom"/>
</dbReference>
<protein>
    <recommendedName>
        <fullName evidence="1">PKD domain-containing protein</fullName>
    </recommendedName>
</protein>
<reference evidence="2" key="1">
    <citation type="journal article" date="2014" name="Front. Microbiol.">
        <title>High frequency of phylogenetically diverse reductive dehalogenase-homologous genes in deep subseafloor sedimentary metagenomes.</title>
        <authorList>
            <person name="Kawai M."/>
            <person name="Futagami T."/>
            <person name="Toyoda A."/>
            <person name="Takaki Y."/>
            <person name="Nishi S."/>
            <person name="Hori S."/>
            <person name="Arai W."/>
            <person name="Tsubouchi T."/>
            <person name="Morono Y."/>
            <person name="Uchiyama I."/>
            <person name="Ito T."/>
            <person name="Fujiyama A."/>
            <person name="Inagaki F."/>
            <person name="Takami H."/>
        </authorList>
    </citation>
    <scope>NUCLEOTIDE SEQUENCE</scope>
    <source>
        <strain evidence="2">Expedition CK06-06</strain>
    </source>
</reference>
<name>X1G2V8_9ZZZZ</name>